<gene>
    <name evidence="9" type="ORF">PIBRA_LOCUS13228</name>
</gene>
<evidence type="ECO:0000259" key="7">
    <source>
        <dbReference type="Pfam" id="PF00728"/>
    </source>
</evidence>
<dbReference type="Proteomes" id="UP001152562">
    <property type="component" value="Unassembled WGS sequence"/>
</dbReference>
<keyword evidence="4" id="KW-0378">Hydrolase</keyword>
<evidence type="ECO:0000259" key="8">
    <source>
        <dbReference type="Pfam" id="PF14845"/>
    </source>
</evidence>
<evidence type="ECO:0000256" key="2">
    <source>
        <dbReference type="ARBA" id="ARBA00006285"/>
    </source>
</evidence>
<sequence>MFSDDPSCSDCKLEIIERNWTQLLLDWLNRCVYQSKAVTQLSFRSLVDIIDKYKNDICADDFNKALLCTDDLEPYIAYKYPILRLRDLYEEAELPKKIYIMTSILLFHCCTNSQGQVESDICKEMRDDEQEIILKFCEELSDMEVTVNNINTAIKEAFEVRNRNATESRIETPNSSMQVMISQKKPKLTFKSSITVLPSVVTETSMSRSSLDGFSDISCYPITYEKFNTNQIVMSSDSKDTDVSNYDLGIQNSKCQEDCSCTKCLTSTTCCGDPGQSMVECDQPMKKIITVIPDWMWHCDNGFCNKVFRPTTNISMYSSMSRCKLLCSGPQLWPQPIGYTYFSKTIVSLATSKLEYKFQSIPSDSVNQYLAEAFKLFLKDLARLEKIDTKSRDPLKEPVKKMIIQLDIESDSDPRLRTNTDETYTVKVDTEKHQVFIQISAVSFCGVRHGLETLSQLILLDQITGTLITLSHAVIKDTPSYKYRGVMIDTGRNYIPVIDLMRTLDGMAMCKLNTFHWRISDVTSFPLKLSKVPELFEHGGYDRSMVYTREDVKALVKRAGVRGIRVLIEVALPGPVGQPWSWLSDTSCPTKTENFTCNNPLCLRLLMTESVFDVIQNIYAEIIELTKVDDIFHLSDGIFSVMRCHHLIEDRDGYLDKALFRLRMANKGFLPKLPIIWYSPHLSRDFEAKVWEKLGVQLLDWTQNPSEFYLSQFKVIHSTKWDLSCEMKKQRCTRYRTWQEMYSWKSWRNIEVFTIEGGEAVLWTDVVDTGI</sequence>
<dbReference type="InterPro" id="IPR025705">
    <property type="entry name" value="Beta_hexosaminidase_sua/sub"/>
</dbReference>
<dbReference type="GO" id="GO:0016231">
    <property type="term" value="F:beta-N-acetylglucosaminidase activity"/>
    <property type="evidence" value="ECO:0007669"/>
    <property type="project" value="TreeGrafter"/>
</dbReference>
<dbReference type="GO" id="GO:0030203">
    <property type="term" value="P:glycosaminoglycan metabolic process"/>
    <property type="evidence" value="ECO:0007669"/>
    <property type="project" value="TreeGrafter"/>
</dbReference>
<feature type="domain" description="Glycoside hydrolase family 20 catalytic" evidence="7">
    <location>
        <begin position="481"/>
        <end position="634"/>
    </location>
</feature>
<evidence type="ECO:0000256" key="5">
    <source>
        <dbReference type="ARBA" id="ARBA00023180"/>
    </source>
</evidence>
<dbReference type="EC" id="3.2.1.52" evidence="3"/>
<keyword evidence="5" id="KW-0325">Glycoprotein</keyword>
<evidence type="ECO:0000256" key="3">
    <source>
        <dbReference type="ARBA" id="ARBA00012663"/>
    </source>
</evidence>
<evidence type="ECO:0000313" key="9">
    <source>
        <dbReference type="EMBL" id="CAH4037580.1"/>
    </source>
</evidence>
<comment type="caution">
    <text evidence="9">The sequence shown here is derived from an EMBL/GenBank/DDBJ whole genome shotgun (WGS) entry which is preliminary data.</text>
</comment>
<feature type="domain" description="Beta-hexosaminidase eukaryotic type N-terminal" evidence="8">
    <location>
        <begin position="332"/>
        <end position="457"/>
    </location>
</feature>
<dbReference type="InterPro" id="IPR017853">
    <property type="entry name" value="GH"/>
</dbReference>
<reference evidence="9" key="1">
    <citation type="submission" date="2022-05" db="EMBL/GenBank/DDBJ databases">
        <authorList>
            <person name="Okamura Y."/>
        </authorList>
    </citation>
    <scope>NUCLEOTIDE SEQUENCE</scope>
</reference>
<accession>A0A9P0TWQ7</accession>
<evidence type="ECO:0000256" key="6">
    <source>
        <dbReference type="ARBA" id="ARBA00023295"/>
    </source>
</evidence>
<dbReference type="Gene3D" id="3.30.379.10">
    <property type="entry name" value="Chitobiase/beta-hexosaminidase domain 2-like"/>
    <property type="match status" value="1"/>
</dbReference>
<dbReference type="AlphaFoldDB" id="A0A9P0TWQ7"/>
<dbReference type="InterPro" id="IPR015883">
    <property type="entry name" value="Glyco_hydro_20_cat"/>
</dbReference>
<dbReference type="Gene3D" id="3.20.20.80">
    <property type="entry name" value="Glycosidases"/>
    <property type="match status" value="1"/>
</dbReference>
<dbReference type="Pfam" id="PF14845">
    <property type="entry name" value="Glycohydro_20b2"/>
    <property type="match status" value="1"/>
</dbReference>
<dbReference type="Pfam" id="PF00728">
    <property type="entry name" value="Glyco_hydro_20"/>
    <property type="match status" value="1"/>
</dbReference>
<dbReference type="PANTHER" id="PTHR22600">
    <property type="entry name" value="BETA-HEXOSAMINIDASE"/>
    <property type="match status" value="1"/>
</dbReference>
<keyword evidence="10" id="KW-1185">Reference proteome</keyword>
<dbReference type="GO" id="GO:0005975">
    <property type="term" value="P:carbohydrate metabolic process"/>
    <property type="evidence" value="ECO:0007669"/>
    <property type="project" value="InterPro"/>
</dbReference>
<proteinExistence type="inferred from homology"/>
<name>A0A9P0TWQ7_PIEBR</name>
<dbReference type="InterPro" id="IPR029018">
    <property type="entry name" value="Hex-like_dom2"/>
</dbReference>
<protein>
    <recommendedName>
        <fullName evidence="3">beta-N-acetylhexosaminidase</fullName>
        <ecNumber evidence="3">3.2.1.52</ecNumber>
    </recommendedName>
</protein>
<dbReference type="SUPFAM" id="SSF51445">
    <property type="entry name" value="(Trans)glycosidases"/>
    <property type="match status" value="1"/>
</dbReference>
<evidence type="ECO:0000256" key="1">
    <source>
        <dbReference type="ARBA" id="ARBA00001231"/>
    </source>
</evidence>
<dbReference type="PANTHER" id="PTHR22600:SF3">
    <property type="entry name" value="BETA-HEXOSAMINIDASE FDL-RELATED"/>
    <property type="match status" value="1"/>
</dbReference>
<dbReference type="InterPro" id="IPR029019">
    <property type="entry name" value="HEX_eukaryotic_N"/>
</dbReference>
<dbReference type="EMBL" id="CALOZG010000085">
    <property type="protein sequence ID" value="CAH4037580.1"/>
    <property type="molecule type" value="Genomic_DNA"/>
</dbReference>
<comment type="catalytic activity">
    <reaction evidence="1">
        <text>Hydrolysis of terminal non-reducing N-acetyl-D-hexosamine residues in N-acetyl-beta-D-hexosaminides.</text>
        <dbReference type="EC" id="3.2.1.52"/>
    </reaction>
</comment>
<keyword evidence="6" id="KW-0326">Glycosidase</keyword>
<dbReference type="PRINTS" id="PR00738">
    <property type="entry name" value="GLHYDRLASE20"/>
</dbReference>
<evidence type="ECO:0000313" key="10">
    <source>
        <dbReference type="Proteomes" id="UP001152562"/>
    </source>
</evidence>
<dbReference type="SUPFAM" id="SSF55545">
    <property type="entry name" value="beta-N-acetylhexosaminidase-like domain"/>
    <property type="match status" value="1"/>
</dbReference>
<organism evidence="9 10">
    <name type="scientific">Pieris brassicae</name>
    <name type="common">White butterfly</name>
    <name type="synonym">Large white butterfly</name>
    <dbReference type="NCBI Taxonomy" id="7116"/>
    <lineage>
        <taxon>Eukaryota</taxon>
        <taxon>Metazoa</taxon>
        <taxon>Ecdysozoa</taxon>
        <taxon>Arthropoda</taxon>
        <taxon>Hexapoda</taxon>
        <taxon>Insecta</taxon>
        <taxon>Pterygota</taxon>
        <taxon>Neoptera</taxon>
        <taxon>Endopterygota</taxon>
        <taxon>Lepidoptera</taxon>
        <taxon>Glossata</taxon>
        <taxon>Ditrysia</taxon>
        <taxon>Papilionoidea</taxon>
        <taxon>Pieridae</taxon>
        <taxon>Pierinae</taxon>
        <taxon>Pieris</taxon>
    </lineage>
</organism>
<comment type="similarity">
    <text evidence="2">Belongs to the glycosyl hydrolase 20 family.</text>
</comment>
<evidence type="ECO:0000256" key="4">
    <source>
        <dbReference type="ARBA" id="ARBA00022801"/>
    </source>
</evidence>
<dbReference type="GO" id="GO:0005886">
    <property type="term" value="C:plasma membrane"/>
    <property type="evidence" value="ECO:0007669"/>
    <property type="project" value="TreeGrafter"/>
</dbReference>